<keyword evidence="5" id="KW-1003">Cell membrane</keyword>
<dbReference type="AlphaFoldDB" id="A0A1Q8YGG7"/>
<evidence type="ECO:0000256" key="4">
    <source>
        <dbReference type="ARBA" id="ARBA00022448"/>
    </source>
</evidence>
<evidence type="ECO:0000256" key="9">
    <source>
        <dbReference type="ARBA" id="ARBA00022989"/>
    </source>
</evidence>
<dbReference type="GO" id="GO:0005886">
    <property type="term" value="C:plasma membrane"/>
    <property type="evidence" value="ECO:0007669"/>
    <property type="project" value="UniProtKB-SubCell"/>
</dbReference>
<sequence>MESSSQDKNLPASERKLQKARDDGQVARSRDLSHLAVLGGGAAALLALAPMMLGQLKTHMGLQLLFDAQALKDPQIMINRLGVMVGVGLAGAAALAAVVSVIAILGALATGGWVASVKPITPDFSRLNPLTGLGNMFTKDKATEVGKMVFIAFMLLLVGFNYLQTGLDTLGSLVLQPSAQSISHLADWLTIGMAQMLVVLLVVATIDVPLQSYLHKSRMKMSHQEMKQETKESDGNPQMKGRLRQRQRDIAQGNSISAVPKADFVLMNPTHYAVAIQYDDKTMHAPRVISKGADLLAFKIRDIAKENAIPVLQSPMLARALYANAEINQDIPTSLYTAVAQVLAYIYRLKAAMRGEGPSPGEAPTPFVPPELDPLSKVIAAETP</sequence>
<reference evidence="15 16" key="1">
    <citation type="submission" date="2017-01" db="EMBL/GenBank/DDBJ databases">
        <title>Genome sequence of Rhodoferax antarcticus ANT.BR, a psychrophilic purple nonsulfur bacterium from an Antarctic microbial mat.</title>
        <authorList>
            <person name="Baker J."/>
            <person name="Riester C."/>
            <person name="Skinner B."/>
            <person name="Newell A."/>
            <person name="Swingley W."/>
            <person name="Madigan M."/>
            <person name="Jung D."/>
            <person name="Asao M."/>
            <person name="Chen M."/>
            <person name="Loughlin P."/>
            <person name="Pan H."/>
            <person name="Lin S."/>
            <person name="Li N."/>
            <person name="Shaw J."/>
            <person name="Prado M."/>
            <person name="Sherman C."/>
            <person name="Li X."/>
            <person name="Tang J."/>
            <person name="Blankenship R."/>
            <person name="Zhao T."/>
            <person name="Touchman J."/>
            <person name="Sattley M."/>
        </authorList>
    </citation>
    <scope>NUCLEOTIDE SEQUENCE [LARGE SCALE GENOMIC DNA]</scope>
    <source>
        <strain evidence="15 16">ANT.BR</strain>
    </source>
</reference>
<evidence type="ECO:0000256" key="13">
    <source>
        <dbReference type="SAM" id="MobiDB-lite"/>
    </source>
</evidence>
<comment type="caution">
    <text evidence="15">The sequence shown here is derived from an EMBL/GenBank/DDBJ whole genome shotgun (WGS) entry which is preliminary data.</text>
</comment>
<feature type="transmembrane region" description="Helical" evidence="14">
    <location>
        <begin position="145"/>
        <end position="163"/>
    </location>
</feature>
<keyword evidence="6 14" id="KW-0812">Transmembrane</keyword>
<dbReference type="InterPro" id="IPR006135">
    <property type="entry name" value="T3SS_substrate_exporter"/>
</dbReference>
<organism evidence="15 16">
    <name type="scientific">Rhodoferax antarcticus ANT.BR</name>
    <dbReference type="NCBI Taxonomy" id="1111071"/>
    <lineage>
        <taxon>Bacteria</taxon>
        <taxon>Pseudomonadati</taxon>
        <taxon>Pseudomonadota</taxon>
        <taxon>Betaproteobacteria</taxon>
        <taxon>Burkholderiales</taxon>
        <taxon>Comamonadaceae</taxon>
        <taxon>Rhodoferax</taxon>
    </lineage>
</organism>
<evidence type="ECO:0000313" key="16">
    <source>
        <dbReference type="Proteomes" id="UP000185911"/>
    </source>
</evidence>
<dbReference type="SUPFAM" id="SSF160544">
    <property type="entry name" value="EscU C-terminal domain-like"/>
    <property type="match status" value="1"/>
</dbReference>
<evidence type="ECO:0000256" key="3">
    <source>
        <dbReference type="ARBA" id="ARBA00021622"/>
    </source>
</evidence>
<evidence type="ECO:0000256" key="1">
    <source>
        <dbReference type="ARBA" id="ARBA00004651"/>
    </source>
</evidence>
<dbReference type="STRING" id="81479.RA876_03560"/>
<name>A0A1Q8YGG7_9BURK</name>
<accession>A0A1Q8YGG7</accession>
<evidence type="ECO:0000256" key="7">
    <source>
        <dbReference type="ARBA" id="ARBA00022795"/>
    </source>
</evidence>
<feature type="compositionally biased region" description="Pro residues" evidence="13">
    <location>
        <begin position="361"/>
        <end position="372"/>
    </location>
</feature>
<keyword evidence="8" id="KW-0653">Protein transport</keyword>
<proteinExistence type="inferred from homology"/>
<dbReference type="EMBL" id="MSYM01000011">
    <property type="protein sequence ID" value="OLP07092.1"/>
    <property type="molecule type" value="Genomic_DNA"/>
</dbReference>
<evidence type="ECO:0000256" key="12">
    <source>
        <dbReference type="ARBA" id="ARBA00025078"/>
    </source>
</evidence>
<evidence type="ECO:0000256" key="8">
    <source>
        <dbReference type="ARBA" id="ARBA00022927"/>
    </source>
</evidence>
<dbReference type="Proteomes" id="UP000185911">
    <property type="component" value="Unassembled WGS sequence"/>
</dbReference>
<comment type="subcellular location">
    <subcellularLocation>
        <location evidence="1">Cell membrane</location>
        <topology evidence="1">Multi-pass membrane protein</topology>
    </subcellularLocation>
</comment>
<evidence type="ECO:0000256" key="5">
    <source>
        <dbReference type="ARBA" id="ARBA00022475"/>
    </source>
</evidence>
<dbReference type="PRINTS" id="PR00950">
    <property type="entry name" value="TYPE3IMSPROT"/>
</dbReference>
<evidence type="ECO:0000256" key="6">
    <source>
        <dbReference type="ARBA" id="ARBA00022692"/>
    </source>
</evidence>
<gene>
    <name evidence="15" type="primary">flhB</name>
    <name evidence="15" type="ORF">BLL52_1843</name>
</gene>
<evidence type="ECO:0000313" key="15">
    <source>
        <dbReference type="EMBL" id="OLP07092.1"/>
    </source>
</evidence>
<feature type="transmembrane region" description="Helical" evidence="14">
    <location>
        <begin position="81"/>
        <end position="108"/>
    </location>
</feature>
<dbReference type="Pfam" id="PF01312">
    <property type="entry name" value="Bac_export_2"/>
    <property type="match status" value="1"/>
</dbReference>
<keyword evidence="10 14" id="KW-0472">Membrane</keyword>
<evidence type="ECO:0000256" key="14">
    <source>
        <dbReference type="SAM" id="Phobius"/>
    </source>
</evidence>
<keyword evidence="9 14" id="KW-1133">Transmembrane helix</keyword>
<keyword evidence="16" id="KW-1185">Reference proteome</keyword>
<keyword evidence="15" id="KW-0966">Cell projection</keyword>
<dbReference type="InterPro" id="IPR029025">
    <property type="entry name" value="T3SS_substrate_exporter_C"/>
</dbReference>
<comment type="similarity">
    <text evidence="2">Belongs to the type III secretion exporter family.</text>
</comment>
<keyword evidence="4" id="KW-0813">Transport</keyword>
<protein>
    <recommendedName>
        <fullName evidence="3">Flagellar biosynthetic protein FlhB</fullName>
    </recommendedName>
</protein>
<feature type="region of interest" description="Disordered" evidence="13">
    <location>
        <begin position="1"/>
        <end position="26"/>
    </location>
</feature>
<keyword evidence="7" id="KW-1005">Bacterial flagellum biogenesis</keyword>
<feature type="transmembrane region" description="Helical" evidence="14">
    <location>
        <begin position="188"/>
        <end position="210"/>
    </location>
</feature>
<keyword evidence="15" id="KW-0282">Flagellum</keyword>
<dbReference type="PANTHER" id="PTHR30531">
    <property type="entry name" value="FLAGELLAR BIOSYNTHETIC PROTEIN FLHB"/>
    <property type="match status" value="1"/>
</dbReference>
<feature type="compositionally biased region" description="Basic and acidic residues" evidence="13">
    <location>
        <begin position="13"/>
        <end position="26"/>
    </location>
</feature>
<dbReference type="GO" id="GO:0009306">
    <property type="term" value="P:protein secretion"/>
    <property type="evidence" value="ECO:0007669"/>
    <property type="project" value="InterPro"/>
</dbReference>
<evidence type="ECO:0000256" key="10">
    <source>
        <dbReference type="ARBA" id="ARBA00023136"/>
    </source>
</evidence>
<dbReference type="Gene3D" id="3.40.1690.10">
    <property type="entry name" value="secretion proteins EscU"/>
    <property type="match status" value="1"/>
</dbReference>
<keyword evidence="11" id="KW-1006">Bacterial flagellum protein export</keyword>
<evidence type="ECO:0000256" key="11">
    <source>
        <dbReference type="ARBA" id="ARBA00023225"/>
    </source>
</evidence>
<evidence type="ECO:0000256" key="2">
    <source>
        <dbReference type="ARBA" id="ARBA00010690"/>
    </source>
</evidence>
<feature type="transmembrane region" description="Helical" evidence="14">
    <location>
        <begin position="35"/>
        <end position="53"/>
    </location>
</feature>
<dbReference type="RefSeq" id="WP_075586206.1">
    <property type="nucleotide sequence ID" value="NZ_MSYM01000011.1"/>
</dbReference>
<comment type="function">
    <text evidence="12">Required for formation of the rod structure in the basal body of the flagellar apparatus. Together with FliI and FliH, may constitute the export apparatus of flagellin.</text>
</comment>
<keyword evidence="15" id="KW-0969">Cilium</keyword>
<feature type="region of interest" description="Disordered" evidence="13">
    <location>
        <begin position="357"/>
        <end position="384"/>
    </location>
</feature>
<dbReference type="FunFam" id="3.40.1690.10:FF:000001">
    <property type="entry name" value="Flagellar biosynthetic protein FlhB"/>
    <property type="match status" value="1"/>
</dbReference>
<dbReference type="GO" id="GO:0044781">
    <property type="term" value="P:bacterial-type flagellum organization"/>
    <property type="evidence" value="ECO:0007669"/>
    <property type="project" value="UniProtKB-KW"/>
</dbReference>
<dbReference type="PANTHER" id="PTHR30531:SF12">
    <property type="entry name" value="FLAGELLAR BIOSYNTHETIC PROTEIN FLHB"/>
    <property type="match status" value="1"/>
</dbReference>